<proteinExistence type="predicted"/>
<evidence type="ECO:0000313" key="7">
    <source>
        <dbReference type="Proteomes" id="UP000005631"/>
    </source>
</evidence>
<dbReference type="PATRIC" id="fig|926562.3.peg.2569"/>
<protein>
    <submittedName>
        <fullName evidence="6">Putative esterase of the alpha-beta hydrolase superfamily</fullName>
    </submittedName>
</protein>
<dbReference type="PROSITE" id="PS51635">
    <property type="entry name" value="PNPLA"/>
    <property type="match status" value="1"/>
</dbReference>
<evidence type="ECO:0000313" key="6">
    <source>
        <dbReference type="EMBL" id="AEV33521.1"/>
    </source>
</evidence>
<dbReference type="GO" id="GO:0016787">
    <property type="term" value="F:hydrolase activity"/>
    <property type="evidence" value="ECO:0007669"/>
    <property type="project" value="UniProtKB-UniRule"/>
</dbReference>
<feature type="domain" description="PNPLA" evidence="5">
    <location>
        <begin position="19"/>
        <end position="209"/>
    </location>
</feature>
<dbReference type="CDD" id="cd07205">
    <property type="entry name" value="Pat_PNPLA6_PNPLA7_NTE1_like"/>
    <property type="match status" value="1"/>
</dbReference>
<organism evidence="6 7">
    <name type="scientific">Owenweeksia hongkongensis (strain DSM 17368 / CIP 108786 / JCM 12287 / NRRL B-23963 / UST20020801)</name>
    <dbReference type="NCBI Taxonomy" id="926562"/>
    <lineage>
        <taxon>Bacteria</taxon>
        <taxon>Pseudomonadati</taxon>
        <taxon>Bacteroidota</taxon>
        <taxon>Flavobacteriia</taxon>
        <taxon>Flavobacteriales</taxon>
        <taxon>Owenweeksiaceae</taxon>
        <taxon>Owenweeksia</taxon>
    </lineage>
</organism>
<dbReference type="Pfam" id="PF01734">
    <property type="entry name" value="Patatin"/>
    <property type="match status" value="1"/>
</dbReference>
<dbReference type="EMBL" id="CP003156">
    <property type="protein sequence ID" value="AEV33521.1"/>
    <property type="molecule type" value="Genomic_DNA"/>
</dbReference>
<dbReference type="Pfam" id="PF19143">
    <property type="entry name" value="Omp85_2"/>
    <property type="match status" value="1"/>
</dbReference>
<dbReference type="InterPro" id="IPR050301">
    <property type="entry name" value="NTE"/>
</dbReference>
<dbReference type="Gene3D" id="3.10.20.310">
    <property type="entry name" value="membrane protein fhac"/>
    <property type="match status" value="1"/>
</dbReference>
<dbReference type="Gene3D" id="2.40.160.50">
    <property type="entry name" value="membrane protein fhac: a member of the omp85/tpsb transporter family"/>
    <property type="match status" value="1"/>
</dbReference>
<dbReference type="InterPro" id="IPR002641">
    <property type="entry name" value="PNPLA_dom"/>
</dbReference>
<dbReference type="GO" id="GO:0019867">
    <property type="term" value="C:outer membrane"/>
    <property type="evidence" value="ECO:0007669"/>
    <property type="project" value="InterPro"/>
</dbReference>
<feature type="active site" description="Proton acceptor" evidence="4">
    <location>
        <position position="196"/>
    </location>
</feature>
<evidence type="ECO:0000256" key="3">
    <source>
        <dbReference type="ARBA" id="ARBA00023098"/>
    </source>
</evidence>
<evidence type="ECO:0000256" key="4">
    <source>
        <dbReference type="PROSITE-ProRule" id="PRU01161"/>
    </source>
</evidence>
<reference evidence="6 7" key="1">
    <citation type="journal article" date="2012" name="Stand. Genomic Sci.">
        <title>Genome sequence of the orange-pigmented seawater bacterium Owenweeksia hongkongensis type strain (UST20020801(T)).</title>
        <authorList>
            <person name="Riedel T."/>
            <person name="Held B."/>
            <person name="Nolan M."/>
            <person name="Lucas S."/>
            <person name="Lapidus A."/>
            <person name="Tice H."/>
            <person name="Del Rio T.G."/>
            <person name="Cheng J.F."/>
            <person name="Han C."/>
            <person name="Tapia R."/>
            <person name="Goodwin L.A."/>
            <person name="Pitluck S."/>
            <person name="Liolios K."/>
            <person name="Mavromatis K."/>
            <person name="Pagani I."/>
            <person name="Ivanova N."/>
            <person name="Mikhailova N."/>
            <person name="Pati A."/>
            <person name="Chen A."/>
            <person name="Palaniappan K."/>
            <person name="Rohde M."/>
            <person name="Tindall B.J."/>
            <person name="Detter J.C."/>
            <person name="Goker M."/>
            <person name="Woyke T."/>
            <person name="Bristow J."/>
            <person name="Eisen J.A."/>
            <person name="Markowitz V."/>
            <person name="Hugenholtz P."/>
            <person name="Klenk H.P."/>
            <person name="Kyrpides N.C."/>
        </authorList>
    </citation>
    <scope>NUCLEOTIDE SEQUENCE</scope>
    <source>
        <strain evidence="7">DSM 17368 / JCM 12287 / NRRL B-23963</strain>
    </source>
</reference>
<dbReference type="HOGENOM" id="CLU_014750_2_0_10"/>
<dbReference type="Proteomes" id="UP000005631">
    <property type="component" value="Chromosome"/>
</dbReference>
<dbReference type="eggNOG" id="COG1752">
    <property type="taxonomic scope" value="Bacteria"/>
</dbReference>
<comment type="caution">
    <text evidence="4">Lacks conserved residue(s) required for the propagation of feature annotation.</text>
</comment>
<keyword evidence="3 4" id="KW-0443">Lipid metabolism</keyword>
<dbReference type="SUPFAM" id="SSF52151">
    <property type="entry name" value="FabD/lysophospholipase-like"/>
    <property type="match status" value="1"/>
</dbReference>
<dbReference type="Gene3D" id="3.40.1090.10">
    <property type="entry name" value="Cytosolic phospholipase A2 catalytic domain"/>
    <property type="match status" value="2"/>
</dbReference>
<feature type="short sequence motif" description="GXSXG" evidence="4">
    <location>
        <begin position="50"/>
        <end position="54"/>
    </location>
</feature>
<dbReference type="InterPro" id="IPR043864">
    <property type="entry name" value="Omp85-like_dom"/>
</dbReference>
<feature type="active site" description="Nucleophile" evidence="4">
    <location>
        <position position="52"/>
    </location>
</feature>
<sequence>MASPGQGQNSDTCDISIGLVLSGGGSKSLAQIGALRVIEEAGVKIDYIAGTSMGAIIGALYSLGYSVDEIEEYMRKVDWDALLNNEIPRNRLSYFDRKSDSRYLLTLPVHDGKVNLPTGLNYAQYILKQLNYLTQQCHQYADFSEFPIPFLCVATNLEDGSMKVFEEGNLSDALRASAAFPSLFTPYEIDGELYADGGLVNNYPVEPLKEKGIEYIIGVDVQDFLYKKDELNSVMRILEQTSSFVNARQYQDQIQFTDLLIKPDLHEASITTFDLFDTIIARGEKAAREQLAPLLALAKSDTSAPINRAQCTALPLDTFYVADIKIEGIKSSSEEFILGKLRVKEGHVCTIEKLDRGLDQLYGSKYFKHVNYSLTPVDTGYRITLSVKEEEALTLFRLGLHYDDDFKTALLLNYTQRNILFKNSRFSAEIALSQNPRANIHYYVDRGLVPTLGFSFRTNRFTYRIYDENRDPVAQSNYFDFSTDLFLQSTIYDAFAIGAGIEFDGVVLSDDLSKIQTDTGYSSYLNYYGFIDFDSFNDANYPTHGSKFSAKAKIIGRQEKFNTFYEPSSVIDVEFRQAMSFGKRVSMVAGSKFITTVGPDLDYPYNIFLGSMGKNYINYITPFIGYRYMELIGRTALVVRVDLNIEFLKNHYVMVKANAGKLENSIQNTLESNIVLDGYSLGYSYDSPIGPLEISVAGSTNHKDVYSYVSLGFWF</sequence>
<dbReference type="KEGG" id="oho:Oweho_2553"/>
<feature type="short sequence motif" description="DGA/G" evidence="4">
    <location>
        <begin position="196"/>
        <end position="198"/>
    </location>
</feature>
<keyword evidence="7" id="KW-1185">Reference proteome</keyword>
<dbReference type="eggNOG" id="COG4775">
    <property type="taxonomic scope" value="Bacteria"/>
</dbReference>
<dbReference type="STRING" id="926562.Oweho_2553"/>
<dbReference type="PANTHER" id="PTHR14226">
    <property type="entry name" value="NEUROPATHY TARGET ESTERASE/SWISS CHEESE D.MELANOGASTER"/>
    <property type="match status" value="1"/>
</dbReference>
<name>G8R8C8_OWEHD</name>
<evidence type="ECO:0000259" key="5">
    <source>
        <dbReference type="PROSITE" id="PS51635"/>
    </source>
</evidence>
<dbReference type="PANTHER" id="PTHR14226:SF76">
    <property type="entry name" value="NTE FAMILY PROTEIN RSSA"/>
    <property type="match status" value="1"/>
</dbReference>
<dbReference type="GO" id="GO:0016042">
    <property type="term" value="P:lipid catabolic process"/>
    <property type="evidence" value="ECO:0007669"/>
    <property type="project" value="UniProtKB-UniRule"/>
</dbReference>
<dbReference type="AlphaFoldDB" id="G8R8C8"/>
<evidence type="ECO:0000256" key="2">
    <source>
        <dbReference type="ARBA" id="ARBA00022963"/>
    </source>
</evidence>
<keyword evidence="2 4" id="KW-0442">Lipid degradation</keyword>
<gene>
    <name evidence="6" type="ordered locus">Oweho_2553</name>
</gene>
<evidence type="ECO:0000256" key="1">
    <source>
        <dbReference type="ARBA" id="ARBA00022801"/>
    </source>
</evidence>
<keyword evidence="1 4" id="KW-0378">Hydrolase</keyword>
<dbReference type="InterPro" id="IPR016035">
    <property type="entry name" value="Acyl_Trfase/lysoPLipase"/>
</dbReference>
<accession>G8R8C8</accession>